<evidence type="ECO:0000256" key="2">
    <source>
        <dbReference type="ARBA" id="ARBA00022723"/>
    </source>
</evidence>
<reference evidence="6" key="2">
    <citation type="journal article" date="2024" name="Antonie Van Leeuwenhoek">
        <title>Roseihalotalea indica gen. nov., sp. nov., a halophilic Bacteroidetes from mesopelagic Southwest Indian Ocean with higher carbohydrate metabolic potential.</title>
        <authorList>
            <person name="Chen B."/>
            <person name="Zhang M."/>
            <person name="Lin D."/>
            <person name="Ye J."/>
            <person name="Tang K."/>
        </authorList>
    </citation>
    <scope>NUCLEOTIDE SEQUENCE</scope>
    <source>
        <strain evidence="6">TK19036</strain>
    </source>
</reference>
<dbReference type="GO" id="GO:0046872">
    <property type="term" value="F:metal ion binding"/>
    <property type="evidence" value="ECO:0007669"/>
    <property type="project" value="UniProtKB-KW"/>
</dbReference>
<dbReference type="GO" id="GO:0020037">
    <property type="term" value="F:heme binding"/>
    <property type="evidence" value="ECO:0007669"/>
    <property type="project" value="InterPro"/>
</dbReference>
<dbReference type="SUPFAM" id="SSF46626">
    <property type="entry name" value="Cytochrome c"/>
    <property type="match status" value="2"/>
</dbReference>
<keyword evidence="1 4" id="KW-0349">Heme</keyword>
<evidence type="ECO:0000259" key="5">
    <source>
        <dbReference type="PROSITE" id="PS51007"/>
    </source>
</evidence>
<dbReference type="InterPro" id="IPR036909">
    <property type="entry name" value="Cyt_c-like_dom_sf"/>
</dbReference>
<evidence type="ECO:0000256" key="4">
    <source>
        <dbReference type="PROSITE-ProRule" id="PRU00433"/>
    </source>
</evidence>
<dbReference type="InterPro" id="IPR051459">
    <property type="entry name" value="Cytochrome_c-type_DH"/>
</dbReference>
<dbReference type="AlphaFoldDB" id="A0AA49GM94"/>
<reference evidence="6" key="1">
    <citation type="journal article" date="2023" name="Comput. Struct. Biotechnol. J.">
        <title>Discovery of a novel marine Bacteroidetes with a rich repertoire of carbohydrate-active enzymes.</title>
        <authorList>
            <person name="Chen B."/>
            <person name="Liu G."/>
            <person name="Chen Q."/>
            <person name="Wang H."/>
            <person name="Liu L."/>
            <person name="Tang K."/>
        </authorList>
    </citation>
    <scope>NUCLEOTIDE SEQUENCE</scope>
    <source>
        <strain evidence="6">TK19036</strain>
    </source>
</reference>
<gene>
    <name evidence="6" type="ORF">K4G66_01815</name>
</gene>
<keyword evidence="3 4" id="KW-0408">Iron</keyword>
<feature type="domain" description="Cytochrome c" evidence="5">
    <location>
        <begin position="53"/>
        <end position="152"/>
    </location>
</feature>
<name>A0AA49GM94_9BACT</name>
<evidence type="ECO:0000313" key="6">
    <source>
        <dbReference type="EMBL" id="WKN37445.1"/>
    </source>
</evidence>
<dbReference type="PANTHER" id="PTHR35008">
    <property type="entry name" value="BLL4482 PROTEIN-RELATED"/>
    <property type="match status" value="1"/>
</dbReference>
<dbReference type="Pfam" id="PF00034">
    <property type="entry name" value="Cytochrom_C"/>
    <property type="match status" value="2"/>
</dbReference>
<dbReference type="InterPro" id="IPR009056">
    <property type="entry name" value="Cyt_c-like_dom"/>
</dbReference>
<sequence>MFKKVLKFAFIGLGGLLLILLVIYTFAHFSVGKRLEKQYTITPKPITIPSDSASLALGHHISLTQGCQDCHGAKLEGMTMIDDPAIGRVSSSNLTAGEGGIGQRYTDDDWLRALRHGLAQDHTSLMIMPSTEYSKMSDRDIGALIAYCKQVKPVDHVLPENKVGPMARMLINFGQMKVLMAELVDHDYQPPTEVTPTVSASYGKYLAASCAGCHGTNFKGAPGKEPGSPMAADLTRSGNLTKWNEAQFMEVLRTGNTPEGKSMDPKFMPWSAFQHFSDDELKALYLYLQTVD</sequence>
<protein>
    <submittedName>
        <fullName evidence="6">Cytochrome c</fullName>
    </submittedName>
</protein>
<evidence type="ECO:0000256" key="1">
    <source>
        <dbReference type="ARBA" id="ARBA00022617"/>
    </source>
</evidence>
<keyword evidence="2 4" id="KW-0479">Metal-binding</keyword>
<evidence type="ECO:0000256" key="3">
    <source>
        <dbReference type="ARBA" id="ARBA00023004"/>
    </source>
</evidence>
<accession>A0AA49GM94</accession>
<dbReference type="Gene3D" id="1.10.760.10">
    <property type="entry name" value="Cytochrome c-like domain"/>
    <property type="match status" value="2"/>
</dbReference>
<feature type="domain" description="Cytochrome c" evidence="5">
    <location>
        <begin position="198"/>
        <end position="292"/>
    </location>
</feature>
<proteinExistence type="predicted"/>
<dbReference type="EMBL" id="CP120682">
    <property type="protein sequence ID" value="WKN37445.1"/>
    <property type="molecule type" value="Genomic_DNA"/>
</dbReference>
<organism evidence="6">
    <name type="scientific">Roseihalotalea indica</name>
    <dbReference type="NCBI Taxonomy" id="2867963"/>
    <lineage>
        <taxon>Bacteria</taxon>
        <taxon>Pseudomonadati</taxon>
        <taxon>Bacteroidota</taxon>
        <taxon>Cytophagia</taxon>
        <taxon>Cytophagales</taxon>
        <taxon>Catalimonadaceae</taxon>
        <taxon>Roseihalotalea</taxon>
    </lineage>
</organism>
<dbReference type="GO" id="GO:0009055">
    <property type="term" value="F:electron transfer activity"/>
    <property type="evidence" value="ECO:0007669"/>
    <property type="project" value="InterPro"/>
</dbReference>
<dbReference type="PANTHER" id="PTHR35008:SF4">
    <property type="entry name" value="BLL4482 PROTEIN"/>
    <property type="match status" value="1"/>
</dbReference>
<dbReference type="PROSITE" id="PS51007">
    <property type="entry name" value="CYTC"/>
    <property type="match status" value="2"/>
</dbReference>